<dbReference type="EMBL" id="KN838654">
    <property type="protein sequence ID" value="KIJ99080.1"/>
    <property type="molecule type" value="Genomic_DNA"/>
</dbReference>
<dbReference type="AlphaFoldDB" id="A0A0C9X1Z8"/>
<dbReference type="Proteomes" id="UP000054477">
    <property type="component" value="Unassembled WGS sequence"/>
</dbReference>
<proteinExistence type="predicted"/>
<gene>
    <name evidence="1" type="ORF">K443DRAFT_8672</name>
</gene>
<reference evidence="1 2" key="1">
    <citation type="submission" date="2014-04" db="EMBL/GenBank/DDBJ databases">
        <authorList>
            <consortium name="DOE Joint Genome Institute"/>
            <person name="Kuo A."/>
            <person name="Kohler A."/>
            <person name="Nagy L.G."/>
            <person name="Floudas D."/>
            <person name="Copeland A."/>
            <person name="Barry K.W."/>
            <person name="Cichocki N."/>
            <person name="Veneault-Fourrey C."/>
            <person name="LaButti K."/>
            <person name="Lindquist E.A."/>
            <person name="Lipzen A."/>
            <person name="Lundell T."/>
            <person name="Morin E."/>
            <person name="Murat C."/>
            <person name="Sun H."/>
            <person name="Tunlid A."/>
            <person name="Henrissat B."/>
            <person name="Grigoriev I.V."/>
            <person name="Hibbett D.S."/>
            <person name="Martin F."/>
            <person name="Nordberg H.P."/>
            <person name="Cantor M.N."/>
            <person name="Hua S.X."/>
        </authorList>
    </citation>
    <scope>NUCLEOTIDE SEQUENCE [LARGE SCALE GENOMIC DNA]</scope>
    <source>
        <strain evidence="1 2">LaAM-08-1</strain>
    </source>
</reference>
<keyword evidence="2" id="KW-1185">Reference proteome</keyword>
<sequence>MRITHSNNHNFIVRYMPGIALRDLLSHPQPTTAPGCDFIAASEQKVGQRKKESDSGIMPIGSKRPSIVMEVGGPESLTQLKIDAQLWLEHMPEVQLVILVLTDPLAAAHSNLPAITIQSWRGFPHPNRHPSGQAQTRVTRMVWQKDWTQHVSPLYLSLTDIFRGQVPQEYGQHDRVQLDTATWRGTILRG</sequence>
<dbReference type="HOGENOM" id="CLU_085438_0_0_1"/>
<evidence type="ECO:0000313" key="2">
    <source>
        <dbReference type="Proteomes" id="UP000054477"/>
    </source>
</evidence>
<accession>A0A0C9X1Z8</accession>
<dbReference type="OrthoDB" id="2947980at2759"/>
<evidence type="ECO:0000313" key="1">
    <source>
        <dbReference type="EMBL" id="KIJ99080.1"/>
    </source>
</evidence>
<organism evidence="1 2">
    <name type="scientific">Laccaria amethystina LaAM-08-1</name>
    <dbReference type="NCBI Taxonomy" id="1095629"/>
    <lineage>
        <taxon>Eukaryota</taxon>
        <taxon>Fungi</taxon>
        <taxon>Dikarya</taxon>
        <taxon>Basidiomycota</taxon>
        <taxon>Agaricomycotina</taxon>
        <taxon>Agaricomycetes</taxon>
        <taxon>Agaricomycetidae</taxon>
        <taxon>Agaricales</taxon>
        <taxon>Agaricineae</taxon>
        <taxon>Hydnangiaceae</taxon>
        <taxon>Laccaria</taxon>
    </lineage>
</organism>
<name>A0A0C9X1Z8_9AGAR</name>
<protein>
    <submittedName>
        <fullName evidence="1">Uncharacterized protein</fullName>
    </submittedName>
</protein>
<reference evidence="2" key="2">
    <citation type="submission" date="2015-01" db="EMBL/GenBank/DDBJ databases">
        <title>Evolutionary Origins and Diversification of the Mycorrhizal Mutualists.</title>
        <authorList>
            <consortium name="DOE Joint Genome Institute"/>
            <consortium name="Mycorrhizal Genomics Consortium"/>
            <person name="Kohler A."/>
            <person name="Kuo A."/>
            <person name="Nagy L.G."/>
            <person name="Floudas D."/>
            <person name="Copeland A."/>
            <person name="Barry K.W."/>
            <person name="Cichocki N."/>
            <person name="Veneault-Fourrey C."/>
            <person name="LaButti K."/>
            <person name="Lindquist E.A."/>
            <person name="Lipzen A."/>
            <person name="Lundell T."/>
            <person name="Morin E."/>
            <person name="Murat C."/>
            <person name="Riley R."/>
            <person name="Ohm R."/>
            <person name="Sun H."/>
            <person name="Tunlid A."/>
            <person name="Henrissat B."/>
            <person name="Grigoriev I.V."/>
            <person name="Hibbett D.S."/>
            <person name="Martin F."/>
        </authorList>
    </citation>
    <scope>NUCLEOTIDE SEQUENCE [LARGE SCALE GENOMIC DNA]</scope>
    <source>
        <strain evidence="2">LaAM-08-1</strain>
    </source>
</reference>